<dbReference type="AlphaFoldDB" id="A0A914PBM7"/>
<keyword evidence="1 5" id="KW-0245">EGF-like domain</keyword>
<dbReference type="PROSITE" id="PS01186">
    <property type="entry name" value="EGF_2"/>
    <property type="match status" value="1"/>
</dbReference>
<sequence>MNPTTGECTSIDCPTGYLPKDGRCEDVDECSTPNRCSIYEECINSPGSYRCQEKGSFCSFGYKIDKETGFCNDIDECAIPSLNNCGPMMCINLPGSYKCRCSAGYEFNEATMKCEDVNECKKFAGHMCSLHATCENTIGSFKCFCKPGFTLAADGRNCDGKFVFILEL</sequence>
<name>A0A914PBM7_9BILA</name>
<dbReference type="PANTHER" id="PTHR24034:SF204">
    <property type="entry name" value="ADHESION G PROTEIN-COUPLED RECEPTOR E1"/>
    <property type="match status" value="1"/>
</dbReference>
<dbReference type="InterPro" id="IPR009030">
    <property type="entry name" value="Growth_fac_rcpt_cys_sf"/>
</dbReference>
<dbReference type="GO" id="GO:0005509">
    <property type="term" value="F:calcium ion binding"/>
    <property type="evidence" value="ECO:0007669"/>
    <property type="project" value="InterPro"/>
</dbReference>
<organism evidence="7 8">
    <name type="scientific">Panagrolaimus davidi</name>
    <dbReference type="NCBI Taxonomy" id="227884"/>
    <lineage>
        <taxon>Eukaryota</taxon>
        <taxon>Metazoa</taxon>
        <taxon>Ecdysozoa</taxon>
        <taxon>Nematoda</taxon>
        <taxon>Chromadorea</taxon>
        <taxon>Rhabditida</taxon>
        <taxon>Tylenchina</taxon>
        <taxon>Panagrolaimomorpha</taxon>
        <taxon>Panagrolaimoidea</taxon>
        <taxon>Panagrolaimidae</taxon>
        <taxon>Panagrolaimus</taxon>
    </lineage>
</organism>
<dbReference type="Pfam" id="PF07645">
    <property type="entry name" value="EGF_CA"/>
    <property type="match status" value="3"/>
</dbReference>
<evidence type="ECO:0000256" key="4">
    <source>
        <dbReference type="ARBA" id="ARBA00023157"/>
    </source>
</evidence>
<dbReference type="SUPFAM" id="SSF57184">
    <property type="entry name" value="Growth factor receptor domain"/>
    <property type="match status" value="1"/>
</dbReference>
<dbReference type="InterPro" id="IPR000152">
    <property type="entry name" value="EGF-type_Asp/Asn_hydroxyl_site"/>
</dbReference>
<keyword evidence="7" id="KW-1185">Reference proteome</keyword>
<dbReference type="SMART" id="SM00181">
    <property type="entry name" value="EGF"/>
    <property type="match status" value="3"/>
</dbReference>
<dbReference type="WBParaSite" id="PDA_v2.g12727.t1">
    <property type="protein sequence ID" value="PDA_v2.g12727.t1"/>
    <property type="gene ID" value="PDA_v2.g12727"/>
</dbReference>
<dbReference type="SMART" id="SM00179">
    <property type="entry name" value="EGF_CA"/>
    <property type="match status" value="3"/>
</dbReference>
<dbReference type="InterPro" id="IPR050751">
    <property type="entry name" value="ECM_structural_protein"/>
</dbReference>
<dbReference type="FunFam" id="2.10.25.10:FF:000139">
    <property type="entry name" value="Fibulin-1"/>
    <property type="match status" value="1"/>
</dbReference>
<dbReference type="SUPFAM" id="SSF57196">
    <property type="entry name" value="EGF/Laminin"/>
    <property type="match status" value="1"/>
</dbReference>
<dbReference type="PROSITE" id="PS00010">
    <property type="entry name" value="ASX_HYDROXYL"/>
    <property type="match status" value="2"/>
</dbReference>
<proteinExistence type="predicted"/>
<protein>
    <submittedName>
        <fullName evidence="8">EGF-like domain-containing protein</fullName>
    </submittedName>
</protein>
<dbReference type="CDD" id="cd00054">
    <property type="entry name" value="EGF_CA"/>
    <property type="match status" value="2"/>
</dbReference>
<accession>A0A914PBM7</accession>
<dbReference type="PANTHER" id="PTHR24034">
    <property type="entry name" value="EGF-LIKE DOMAIN-CONTAINING PROTEIN"/>
    <property type="match status" value="1"/>
</dbReference>
<feature type="domain" description="EGF-like" evidence="6">
    <location>
        <begin position="73"/>
        <end position="111"/>
    </location>
</feature>
<comment type="caution">
    <text evidence="5">Lacks conserved residue(s) required for the propagation of feature annotation.</text>
</comment>
<dbReference type="Proteomes" id="UP000887578">
    <property type="component" value="Unplaced"/>
</dbReference>
<keyword evidence="2" id="KW-0732">Signal</keyword>
<dbReference type="PROSITE" id="PS50026">
    <property type="entry name" value="EGF_3"/>
    <property type="match status" value="2"/>
</dbReference>
<evidence type="ECO:0000256" key="1">
    <source>
        <dbReference type="ARBA" id="ARBA00022536"/>
    </source>
</evidence>
<evidence type="ECO:0000313" key="8">
    <source>
        <dbReference type="WBParaSite" id="PDA_v2.g12727.t1"/>
    </source>
</evidence>
<evidence type="ECO:0000256" key="5">
    <source>
        <dbReference type="PROSITE-ProRule" id="PRU00076"/>
    </source>
</evidence>
<evidence type="ECO:0000256" key="3">
    <source>
        <dbReference type="ARBA" id="ARBA00022737"/>
    </source>
</evidence>
<evidence type="ECO:0000256" key="2">
    <source>
        <dbReference type="ARBA" id="ARBA00022729"/>
    </source>
</evidence>
<dbReference type="Gene3D" id="2.10.25.10">
    <property type="entry name" value="Laminin"/>
    <property type="match status" value="3"/>
</dbReference>
<dbReference type="InterPro" id="IPR018097">
    <property type="entry name" value="EGF_Ca-bd_CS"/>
</dbReference>
<dbReference type="InterPro" id="IPR049883">
    <property type="entry name" value="NOTCH1_EGF-like"/>
</dbReference>
<evidence type="ECO:0000313" key="7">
    <source>
        <dbReference type="Proteomes" id="UP000887578"/>
    </source>
</evidence>
<dbReference type="PROSITE" id="PS01187">
    <property type="entry name" value="EGF_CA"/>
    <property type="match status" value="1"/>
</dbReference>
<reference evidence="8" key="1">
    <citation type="submission" date="2022-11" db="UniProtKB">
        <authorList>
            <consortium name="WormBaseParasite"/>
        </authorList>
    </citation>
    <scope>IDENTIFICATION</scope>
</reference>
<dbReference type="InterPro" id="IPR000742">
    <property type="entry name" value="EGF"/>
</dbReference>
<keyword evidence="4" id="KW-1015">Disulfide bond</keyword>
<feature type="domain" description="EGF-like" evidence="6">
    <location>
        <begin position="116"/>
        <end position="159"/>
    </location>
</feature>
<evidence type="ECO:0000259" key="6">
    <source>
        <dbReference type="PROSITE" id="PS50026"/>
    </source>
</evidence>
<dbReference type="InterPro" id="IPR001881">
    <property type="entry name" value="EGF-like_Ca-bd_dom"/>
</dbReference>
<dbReference type="FunFam" id="2.10.25.10:FF:000038">
    <property type="entry name" value="Fibrillin 2"/>
    <property type="match status" value="1"/>
</dbReference>
<keyword evidence="3" id="KW-0677">Repeat</keyword>